<accession>A0A2P6PV31</accession>
<evidence type="ECO:0000313" key="2">
    <source>
        <dbReference type="Proteomes" id="UP000238479"/>
    </source>
</evidence>
<dbReference type="EMBL" id="PDCK01000044">
    <property type="protein sequence ID" value="PRQ25781.1"/>
    <property type="molecule type" value="Genomic_DNA"/>
</dbReference>
<name>A0A2P6PV31_ROSCH</name>
<comment type="caution">
    <text evidence="1">The sequence shown here is derived from an EMBL/GenBank/DDBJ whole genome shotgun (WGS) entry which is preliminary data.</text>
</comment>
<reference evidence="1 2" key="1">
    <citation type="journal article" date="2018" name="Nat. Genet.">
        <title>The Rosa genome provides new insights in the design of modern roses.</title>
        <authorList>
            <person name="Bendahmane M."/>
        </authorList>
    </citation>
    <scope>NUCLEOTIDE SEQUENCE [LARGE SCALE GENOMIC DNA]</scope>
    <source>
        <strain evidence="2">cv. Old Blush</strain>
    </source>
</reference>
<keyword evidence="2" id="KW-1185">Reference proteome</keyword>
<dbReference type="Gramene" id="PRQ25781">
    <property type="protein sequence ID" value="PRQ25781"/>
    <property type="gene ID" value="RchiOBHm_Chr6g0287401"/>
</dbReference>
<gene>
    <name evidence="1" type="ORF">RchiOBHm_Chr6g0287401</name>
</gene>
<sequence length="126" mass="14305">MCCKHLILFTTNYISQRTMTPIFLNPPGSSLYKDHNLSQNIHTQKPKGQRKQKPHRSQLPYYFKMSSSSRILLCLFLVLLTTSLQHTEATFESSLSVDEGPWGNVSCVWGGFLASPLISNNTQSVW</sequence>
<organism evidence="1 2">
    <name type="scientific">Rosa chinensis</name>
    <name type="common">China rose</name>
    <dbReference type="NCBI Taxonomy" id="74649"/>
    <lineage>
        <taxon>Eukaryota</taxon>
        <taxon>Viridiplantae</taxon>
        <taxon>Streptophyta</taxon>
        <taxon>Embryophyta</taxon>
        <taxon>Tracheophyta</taxon>
        <taxon>Spermatophyta</taxon>
        <taxon>Magnoliopsida</taxon>
        <taxon>eudicotyledons</taxon>
        <taxon>Gunneridae</taxon>
        <taxon>Pentapetalae</taxon>
        <taxon>rosids</taxon>
        <taxon>fabids</taxon>
        <taxon>Rosales</taxon>
        <taxon>Rosaceae</taxon>
        <taxon>Rosoideae</taxon>
        <taxon>Rosoideae incertae sedis</taxon>
        <taxon>Rosa</taxon>
    </lineage>
</organism>
<protein>
    <submittedName>
        <fullName evidence="1">Uncharacterized protein</fullName>
    </submittedName>
</protein>
<evidence type="ECO:0000313" key="1">
    <source>
        <dbReference type="EMBL" id="PRQ25781.1"/>
    </source>
</evidence>
<dbReference type="AlphaFoldDB" id="A0A2P6PV31"/>
<proteinExistence type="predicted"/>
<dbReference type="Proteomes" id="UP000238479">
    <property type="component" value="Chromosome 6"/>
</dbReference>